<accession>A0A143HCW3</accession>
<evidence type="ECO:0000313" key="1">
    <source>
        <dbReference type="EMBL" id="AMW99325.1"/>
    </source>
</evidence>
<dbReference type="KEGG" id="rst:ATY39_07520"/>
<dbReference type="EMBL" id="CP014806">
    <property type="protein sequence ID" value="AMW99325.1"/>
    <property type="molecule type" value="Genomic_DNA"/>
</dbReference>
<sequence>MIKMEEQMNIYEVFQEQDDIMAIQKKISRLQKPGQRIVTDSATITKASRFFDVKSGPWHEIIYTPDSVVDFLSRTLEGRISGRTEGTL</sequence>
<dbReference type="AlphaFoldDB" id="A0A143HCW3"/>
<proteinExistence type="predicted"/>
<name>A0A143HCW3_9BACL</name>
<organism evidence="1 2">
    <name type="scientific">Rummeliibacillus stabekisii</name>
    <dbReference type="NCBI Taxonomy" id="241244"/>
    <lineage>
        <taxon>Bacteria</taxon>
        <taxon>Bacillati</taxon>
        <taxon>Bacillota</taxon>
        <taxon>Bacilli</taxon>
        <taxon>Bacillales</taxon>
        <taxon>Caryophanaceae</taxon>
        <taxon>Rummeliibacillus</taxon>
    </lineage>
</organism>
<dbReference type="RefSeq" id="WP_066788018.1">
    <property type="nucleotide sequence ID" value="NZ_CP014806.1"/>
</dbReference>
<dbReference type="STRING" id="241244.ATY39_07520"/>
<dbReference type="Proteomes" id="UP000076021">
    <property type="component" value="Chromosome"/>
</dbReference>
<reference evidence="1 2" key="1">
    <citation type="journal article" date="2016" name="Genome Announc.">
        <title>Whole-Genome Sequence of Rummeliibacillus stabekisii Strain PP9 Isolated from Antarctic Soil.</title>
        <authorList>
            <person name="da Mota F.F."/>
            <person name="Vollu R.E."/>
            <person name="Jurelevicius D."/>
            <person name="Seldin L."/>
        </authorList>
    </citation>
    <scope>NUCLEOTIDE SEQUENCE [LARGE SCALE GENOMIC DNA]</scope>
    <source>
        <strain evidence="1 2">PP9</strain>
    </source>
</reference>
<reference evidence="2" key="2">
    <citation type="submission" date="2016-03" db="EMBL/GenBank/DDBJ databases">
        <authorList>
            <person name="Ploux O."/>
        </authorList>
    </citation>
    <scope>NUCLEOTIDE SEQUENCE [LARGE SCALE GENOMIC DNA]</scope>
    <source>
        <strain evidence="2">PP9</strain>
    </source>
</reference>
<keyword evidence="2" id="KW-1185">Reference proteome</keyword>
<gene>
    <name evidence="1" type="ORF">ATY39_07520</name>
</gene>
<protein>
    <submittedName>
        <fullName evidence="1">Uncharacterized protein</fullName>
    </submittedName>
</protein>
<evidence type="ECO:0000313" key="2">
    <source>
        <dbReference type="Proteomes" id="UP000076021"/>
    </source>
</evidence>